<dbReference type="NCBIfam" id="TIGR04256">
    <property type="entry name" value="GxxExxY"/>
    <property type="match status" value="1"/>
</dbReference>
<evidence type="ECO:0000313" key="2">
    <source>
        <dbReference type="Proteomes" id="UP001384579"/>
    </source>
</evidence>
<keyword evidence="2" id="KW-1185">Reference proteome</keyword>
<dbReference type="EMBL" id="JBBLXS010000381">
    <property type="protein sequence ID" value="MEK0187562.1"/>
    <property type="molecule type" value="Genomic_DNA"/>
</dbReference>
<dbReference type="Pfam" id="PF13366">
    <property type="entry name" value="PDDEXK_3"/>
    <property type="match status" value="1"/>
</dbReference>
<proteinExistence type="predicted"/>
<gene>
    <name evidence="1" type="ORF">WMG39_22285</name>
</gene>
<comment type="caution">
    <text evidence="1">The sequence shown here is derived from an EMBL/GenBank/DDBJ whole genome shotgun (WGS) entry which is preliminary data.</text>
</comment>
<accession>A0ABU8YTA3</accession>
<protein>
    <submittedName>
        <fullName evidence="1">GxxExxY protein</fullName>
    </submittedName>
</protein>
<evidence type="ECO:0000313" key="1">
    <source>
        <dbReference type="EMBL" id="MEK0187562.1"/>
    </source>
</evidence>
<organism evidence="1 2">
    <name type="scientific">Microcoleus anatoxicus PTRS2</name>
    <dbReference type="NCBI Taxonomy" id="2705321"/>
    <lineage>
        <taxon>Bacteria</taxon>
        <taxon>Bacillati</taxon>
        <taxon>Cyanobacteriota</taxon>
        <taxon>Cyanophyceae</taxon>
        <taxon>Oscillatoriophycideae</taxon>
        <taxon>Oscillatoriales</taxon>
        <taxon>Microcoleaceae</taxon>
        <taxon>Microcoleus</taxon>
        <taxon>Microcoleus anatoxicus</taxon>
    </lineage>
</organism>
<dbReference type="InterPro" id="IPR026350">
    <property type="entry name" value="GxxExxY"/>
</dbReference>
<dbReference type="RefSeq" id="WP_340519729.1">
    <property type="nucleotide sequence ID" value="NZ_JBBLXS010000381.1"/>
</dbReference>
<sequence>MAEDLNELSYAVIGAAMEVHKELGPGFLEAVYENSLREELSRRGIPFDPQPTVNVFYKGVVVGEGRYDMLVANTLVIELKSVQTILPIHEAQVISYLKMTGYPLALLINFNVRFLKEGIRRIILS</sequence>
<dbReference type="Proteomes" id="UP001384579">
    <property type="component" value="Unassembled WGS sequence"/>
</dbReference>
<name>A0ABU8YTA3_9CYAN</name>
<reference evidence="1 2" key="1">
    <citation type="journal article" date="2020" name="Harmful Algae">
        <title>Molecular and morphological characterization of a novel dihydroanatoxin-a producing Microcoleus species (cyanobacteria) from the Russian River, California, USA.</title>
        <authorList>
            <person name="Conklin K.Y."/>
            <person name="Stancheva R."/>
            <person name="Otten T.G."/>
            <person name="Fadness R."/>
            <person name="Boyer G.L."/>
            <person name="Read B."/>
            <person name="Zhang X."/>
            <person name="Sheath R.G."/>
        </authorList>
    </citation>
    <scope>NUCLEOTIDE SEQUENCE [LARGE SCALE GENOMIC DNA]</scope>
    <source>
        <strain evidence="1 2">PTRS2</strain>
    </source>
</reference>